<dbReference type="CDD" id="cd12888">
    <property type="entry name" value="SPRY_PRY_TRIM7_like"/>
    <property type="match status" value="1"/>
</dbReference>
<feature type="transmembrane region" description="Helical" evidence="10">
    <location>
        <begin position="192"/>
        <end position="214"/>
    </location>
</feature>
<dbReference type="RefSeq" id="XP_006039249.3">
    <property type="nucleotide sequence ID" value="XM_006039187.3"/>
</dbReference>
<dbReference type="SUPFAM" id="SSF48726">
    <property type="entry name" value="Immunoglobulin"/>
    <property type="match status" value="2"/>
</dbReference>
<evidence type="ECO:0000256" key="10">
    <source>
        <dbReference type="SAM" id="Phobius"/>
    </source>
</evidence>
<feature type="domain" description="B30.2/SPRY" evidence="11">
    <location>
        <begin position="227"/>
        <end position="420"/>
    </location>
</feature>
<evidence type="ECO:0000256" key="2">
    <source>
        <dbReference type="ARBA" id="ARBA00022692"/>
    </source>
</evidence>
<dbReference type="GO" id="GO:0005102">
    <property type="term" value="F:signaling receptor binding"/>
    <property type="evidence" value="ECO:0007669"/>
    <property type="project" value="TreeGrafter"/>
</dbReference>
<dbReference type="Pfam" id="PF22705">
    <property type="entry name" value="C2-set_3"/>
    <property type="match status" value="1"/>
</dbReference>
<organism evidence="13 14">
    <name type="scientific">Alligator sinensis</name>
    <name type="common">Chinese alligator</name>
    <dbReference type="NCBI Taxonomy" id="38654"/>
    <lineage>
        <taxon>Eukaryota</taxon>
        <taxon>Metazoa</taxon>
        <taxon>Chordata</taxon>
        <taxon>Craniata</taxon>
        <taxon>Vertebrata</taxon>
        <taxon>Euteleostomi</taxon>
        <taxon>Archelosauria</taxon>
        <taxon>Archosauria</taxon>
        <taxon>Crocodylia</taxon>
        <taxon>Alligatoridae</taxon>
        <taxon>Alligatorinae</taxon>
        <taxon>Alligator</taxon>
    </lineage>
</organism>
<dbReference type="InterPro" id="IPR013320">
    <property type="entry name" value="ConA-like_dom_sf"/>
</dbReference>
<dbReference type="InterPro" id="IPR036179">
    <property type="entry name" value="Ig-like_dom_sf"/>
</dbReference>
<dbReference type="PROSITE" id="PS50188">
    <property type="entry name" value="B302_SPRY"/>
    <property type="match status" value="1"/>
</dbReference>
<evidence type="ECO:0000256" key="5">
    <source>
        <dbReference type="ARBA" id="ARBA00023136"/>
    </source>
</evidence>
<dbReference type="KEGG" id="asn:102369888"/>
<evidence type="ECO:0000256" key="4">
    <source>
        <dbReference type="ARBA" id="ARBA00022989"/>
    </source>
</evidence>
<reference evidence="14" key="1">
    <citation type="submission" date="2025-08" db="UniProtKB">
        <authorList>
            <consortium name="RefSeq"/>
        </authorList>
    </citation>
    <scope>IDENTIFICATION</scope>
</reference>
<dbReference type="InterPro" id="IPR043136">
    <property type="entry name" value="B30.2/SPRY_sf"/>
</dbReference>
<dbReference type="Pfam" id="PF00622">
    <property type="entry name" value="SPRY"/>
    <property type="match status" value="1"/>
</dbReference>
<feature type="domain" description="Ig-like" evidence="12">
    <location>
        <begin position="1"/>
        <end position="85"/>
    </location>
</feature>
<dbReference type="GO" id="GO:0050863">
    <property type="term" value="P:regulation of T cell activation"/>
    <property type="evidence" value="ECO:0007669"/>
    <property type="project" value="UniProtKB-ARBA"/>
</dbReference>
<dbReference type="FunFam" id="2.60.40.10:FF:000088">
    <property type="entry name" value="Butyrophilin subfamily 1 member A1"/>
    <property type="match status" value="1"/>
</dbReference>
<dbReference type="InterPro" id="IPR006574">
    <property type="entry name" value="PRY"/>
</dbReference>
<dbReference type="Proteomes" id="UP000189705">
    <property type="component" value="Unplaced"/>
</dbReference>
<evidence type="ECO:0000313" key="13">
    <source>
        <dbReference type="Proteomes" id="UP000189705"/>
    </source>
</evidence>
<keyword evidence="7" id="KW-0325">Glycoprotein</keyword>
<dbReference type="InterPro" id="IPR003879">
    <property type="entry name" value="Butyrophylin_SPRY"/>
</dbReference>
<evidence type="ECO:0000313" key="14">
    <source>
        <dbReference type="RefSeq" id="XP_006039249.3"/>
    </source>
</evidence>
<dbReference type="SMART" id="SM00449">
    <property type="entry name" value="SPRY"/>
    <property type="match status" value="1"/>
</dbReference>
<accession>A0A1U7SW73</accession>
<keyword evidence="5 10" id="KW-0472">Membrane</keyword>
<dbReference type="PANTHER" id="PTHR24100">
    <property type="entry name" value="BUTYROPHILIN"/>
    <property type="match status" value="1"/>
</dbReference>
<evidence type="ECO:0000256" key="7">
    <source>
        <dbReference type="ARBA" id="ARBA00023180"/>
    </source>
</evidence>
<dbReference type="InterPro" id="IPR007110">
    <property type="entry name" value="Ig-like_dom"/>
</dbReference>
<dbReference type="FunFam" id="2.60.40.10:FF:000142">
    <property type="entry name" value="V-set domain-containing T-cell activation inhibitor 1"/>
    <property type="match status" value="1"/>
</dbReference>
<dbReference type="SMART" id="SM00589">
    <property type="entry name" value="PRY"/>
    <property type="match status" value="1"/>
</dbReference>
<keyword evidence="13" id="KW-1185">Reference proteome</keyword>
<evidence type="ECO:0000256" key="8">
    <source>
        <dbReference type="ARBA" id="ARBA00023319"/>
    </source>
</evidence>
<evidence type="ECO:0000259" key="11">
    <source>
        <dbReference type="PROSITE" id="PS50188"/>
    </source>
</evidence>
<comment type="similarity">
    <text evidence="9">Belongs to the SKINT family.</text>
</comment>
<dbReference type="AlphaFoldDB" id="A0A1U7SW73"/>
<dbReference type="InterPro" id="IPR050504">
    <property type="entry name" value="IgSF_BTN/MOG"/>
</dbReference>
<keyword evidence="8" id="KW-0393">Immunoglobulin domain</keyword>
<dbReference type="GeneID" id="102369888"/>
<evidence type="ECO:0000259" key="12">
    <source>
        <dbReference type="PROSITE" id="PS50835"/>
    </source>
</evidence>
<dbReference type="FunFam" id="2.60.120.920:FF:000004">
    <property type="entry name" value="Butyrophilin subfamily 1 member A1"/>
    <property type="match status" value="1"/>
</dbReference>
<evidence type="ECO:0000256" key="9">
    <source>
        <dbReference type="ARBA" id="ARBA00038221"/>
    </source>
</evidence>
<dbReference type="SUPFAM" id="SSF49899">
    <property type="entry name" value="Concanavalin A-like lectins/glucanases"/>
    <property type="match status" value="1"/>
</dbReference>
<evidence type="ECO:0000256" key="1">
    <source>
        <dbReference type="ARBA" id="ARBA00004479"/>
    </source>
</evidence>
<proteinExistence type="inferred from homology"/>
<dbReference type="Pfam" id="PF13765">
    <property type="entry name" value="PRY"/>
    <property type="match status" value="1"/>
</dbReference>
<dbReference type="Gene3D" id="2.60.120.920">
    <property type="match status" value="1"/>
</dbReference>
<name>A0A1U7SW73_ALLSI</name>
<feature type="domain" description="Ig-like" evidence="12">
    <location>
        <begin position="93"/>
        <end position="182"/>
    </location>
</feature>
<gene>
    <name evidence="14" type="primary">LOC102369888</name>
</gene>
<dbReference type="GO" id="GO:0001817">
    <property type="term" value="P:regulation of cytokine production"/>
    <property type="evidence" value="ECO:0007669"/>
    <property type="project" value="TreeGrafter"/>
</dbReference>
<sequence length="431" mass="49375">MSAENMEVRWFRNYFDTFVHLYPDGRDQNGQHIPEYRGRIEMLNSGIMNGNISLKIFNIKRADEGQYHCFVQDETANAETALLLNIAVLGSVPLIAVEDYQEGGIRIVCRSTGWFPEPKVVWRDPSGQHLPSVSDEAKAQKNNGLFETETAIVIQEHTHSNLSCWIRDKYLSQGKESTIYISDPFFPRVNTWMVALIVTLVVFLGFSVLTIYFFKLRSNLLRQLGWRRDVICPGLGRTALPVEEVKVTLDPETAHPQLVLSEDGRSVTRVETWQQLPDSAQRFDSEWCVLGREQLFSGRHWWEVEVGKERWWAVGIARESVRRKGWICFGPKEGVWGVQRWGDVFQALTGPDRTRLSPSLVPSSIRVYLDCAGRQVWFFDAHTEAPIFTFLLPSFTGDRIRPFFWLEDTTVQFTFHTAPLTPPCTAPEGVS</sequence>
<dbReference type="GO" id="GO:0042110">
    <property type="term" value="P:T cell activation"/>
    <property type="evidence" value="ECO:0007669"/>
    <property type="project" value="UniProtKB-ARBA"/>
</dbReference>
<dbReference type="InterPro" id="IPR003877">
    <property type="entry name" value="SPRY_dom"/>
</dbReference>
<dbReference type="Gene3D" id="2.60.40.10">
    <property type="entry name" value="Immunoglobulins"/>
    <property type="match status" value="2"/>
</dbReference>
<dbReference type="InterPro" id="IPR053896">
    <property type="entry name" value="BTN3A2-like_Ig-C"/>
</dbReference>
<keyword evidence="2 10" id="KW-0812">Transmembrane</keyword>
<dbReference type="GO" id="GO:0050852">
    <property type="term" value="P:T cell receptor signaling pathway"/>
    <property type="evidence" value="ECO:0007669"/>
    <property type="project" value="TreeGrafter"/>
</dbReference>
<dbReference type="InParanoid" id="A0A1U7SW73"/>
<comment type="subcellular location">
    <subcellularLocation>
        <location evidence="1">Membrane</location>
        <topology evidence="1">Single-pass type I membrane protein</topology>
    </subcellularLocation>
</comment>
<dbReference type="InterPro" id="IPR013783">
    <property type="entry name" value="Ig-like_fold"/>
</dbReference>
<dbReference type="InterPro" id="IPR001870">
    <property type="entry name" value="B30.2/SPRY"/>
</dbReference>
<dbReference type="PANTHER" id="PTHR24100:SF149">
    <property type="entry name" value="BG-LIKE ANTIGEN 1-RELATED"/>
    <property type="match status" value="1"/>
</dbReference>
<keyword evidence="6" id="KW-1015">Disulfide bond</keyword>
<protein>
    <submittedName>
        <fullName evidence="14">Butyrophilin subfamily 1 member A1-like</fullName>
    </submittedName>
</protein>
<dbReference type="PRINTS" id="PR01407">
    <property type="entry name" value="BUTYPHLNCDUF"/>
</dbReference>
<keyword evidence="3" id="KW-0732">Signal</keyword>
<keyword evidence="4 10" id="KW-1133">Transmembrane helix</keyword>
<evidence type="ECO:0000256" key="6">
    <source>
        <dbReference type="ARBA" id="ARBA00023157"/>
    </source>
</evidence>
<dbReference type="GO" id="GO:0009897">
    <property type="term" value="C:external side of plasma membrane"/>
    <property type="evidence" value="ECO:0007669"/>
    <property type="project" value="TreeGrafter"/>
</dbReference>
<dbReference type="PROSITE" id="PS50835">
    <property type="entry name" value="IG_LIKE"/>
    <property type="match status" value="2"/>
</dbReference>
<dbReference type="GO" id="GO:1903037">
    <property type="term" value="P:regulation of leukocyte cell-cell adhesion"/>
    <property type="evidence" value="ECO:0007669"/>
    <property type="project" value="UniProtKB-ARBA"/>
</dbReference>
<evidence type="ECO:0000256" key="3">
    <source>
        <dbReference type="ARBA" id="ARBA00022729"/>
    </source>
</evidence>